<evidence type="ECO:0000313" key="8">
    <source>
        <dbReference type="Proteomes" id="UP000663802"/>
    </source>
</evidence>
<dbReference type="InterPro" id="IPR001360">
    <property type="entry name" value="Glyco_hydro_1"/>
</dbReference>
<dbReference type="SUPFAM" id="SSF51445">
    <property type="entry name" value="(Trans)glycosidases"/>
    <property type="match status" value="1"/>
</dbReference>
<dbReference type="Gene3D" id="3.20.20.80">
    <property type="entry name" value="Glycosidases"/>
    <property type="match status" value="1"/>
</dbReference>
<proteinExistence type="inferred from homology"/>
<protein>
    <submittedName>
        <fullName evidence="7">6-phospho-beta-glucosidase</fullName>
    </submittedName>
</protein>
<keyword evidence="2 6" id="KW-0378">Hydrolase</keyword>
<evidence type="ECO:0000256" key="1">
    <source>
        <dbReference type="ARBA" id="ARBA00010838"/>
    </source>
</evidence>
<evidence type="ECO:0000256" key="2">
    <source>
        <dbReference type="ARBA" id="ARBA00022801"/>
    </source>
</evidence>
<feature type="active site" description="Nucleophile" evidence="4">
    <location>
        <position position="347"/>
    </location>
</feature>
<dbReference type="Proteomes" id="UP000663802">
    <property type="component" value="Unassembled WGS sequence"/>
</dbReference>
<comment type="caution">
    <text evidence="7">The sequence shown here is derived from an EMBL/GenBank/DDBJ whole genome shotgun (WGS) entry which is preliminary data.</text>
</comment>
<dbReference type="InterPro" id="IPR017853">
    <property type="entry name" value="GH"/>
</dbReference>
<evidence type="ECO:0000256" key="4">
    <source>
        <dbReference type="PROSITE-ProRule" id="PRU10055"/>
    </source>
</evidence>
<dbReference type="InterPro" id="IPR033132">
    <property type="entry name" value="GH_1_N_CS"/>
</dbReference>
<gene>
    <name evidence="7" type="primary">bglA_6</name>
    <name evidence="7" type="ORF">CSC2_48660</name>
</gene>
<dbReference type="PROSITE" id="PS00572">
    <property type="entry name" value="GLYCOSYL_HYDROL_F1_1"/>
    <property type="match status" value="1"/>
</dbReference>
<keyword evidence="8" id="KW-1185">Reference proteome</keyword>
<evidence type="ECO:0000313" key="7">
    <source>
        <dbReference type="EMBL" id="GFZ34340.1"/>
    </source>
</evidence>
<dbReference type="Pfam" id="PF00232">
    <property type="entry name" value="Glyco_hydro_1"/>
    <property type="match status" value="1"/>
</dbReference>
<evidence type="ECO:0000256" key="3">
    <source>
        <dbReference type="ARBA" id="ARBA00023295"/>
    </source>
</evidence>
<reference evidence="7 8" key="1">
    <citation type="journal article" date="2021" name="Int. J. Syst. Evol. Microbiol.">
        <title>Clostridium zeae sp. nov., isolated from corn silage.</title>
        <authorList>
            <person name="Kobayashi H."/>
            <person name="Tanizawa Y."/>
            <person name="Yagura M."/>
            <person name="Sakamoto M."/>
            <person name="Ohkuma M."/>
            <person name="Tohno M."/>
        </authorList>
    </citation>
    <scope>NUCLEOTIDE SEQUENCE [LARGE SCALE GENOMIC DNA]</scope>
    <source>
        <strain evidence="7 8">CSC2</strain>
    </source>
</reference>
<organism evidence="7 8">
    <name type="scientific">Clostridium zeae</name>
    <dbReference type="NCBI Taxonomy" id="2759022"/>
    <lineage>
        <taxon>Bacteria</taxon>
        <taxon>Bacillati</taxon>
        <taxon>Bacillota</taxon>
        <taxon>Clostridia</taxon>
        <taxon>Eubacteriales</taxon>
        <taxon>Clostridiaceae</taxon>
        <taxon>Clostridium</taxon>
    </lineage>
</organism>
<name>A0ABQ1EHW0_9CLOT</name>
<dbReference type="PANTHER" id="PTHR10353">
    <property type="entry name" value="GLYCOSYL HYDROLASE"/>
    <property type="match status" value="1"/>
</dbReference>
<dbReference type="InterPro" id="IPR018120">
    <property type="entry name" value="Glyco_hydro_1_AS"/>
</dbReference>
<accession>A0ABQ1EHW0</accession>
<evidence type="ECO:0000256" key="5">
    <source>
        <dbReference type="RuleBase" id="RU003690"/>
    </source>
</evidence>
<dbReference type="RefSeq" id="WP_206872832.1">
    <property type="nucleotide sequence ID" value="NZ_BMBA01000011.1"/>
</dbReference>
<sequence>MLRKDFLWGGAVTAHQSEGGYTEGGKVPAVCDLTTTGEFSDFKDGIDSYHRYEEDFDLFQEMGFNAYRFSIDWSRMMSDEGIYNEAGFEFYDKFIDALIERGMEPIPTLYHFEMPIFLHEKYNGFYSRKVVDIFVELCKKIVNRYGHKVKHWIIFNEQNGILQKGPKMFFGSICPEDVNSQMFDNQIMHNTLIAHSLINEYIHLQGGTVMGMATIVQSYPETCHPLDTLESMKAQSEAYAFLDVFARGHYNSYYYANMKNEGTMPEILEGDLETLRKGITDYLAISYYMSTISHYGEESLTNVNDVVIKKNPFLEMSKFGWTVDPIGLRITLRQLYDRYEMPIYIVENGFGYDDQIDEKGQILDDYRIDYMSKHIEEMKEAVCEGVDCRGYLAWGPVDILSSRAQMKKRYGFIYVNRDNDDLKDMRRIKKKSFAWFKQVIKTNGEEL</sequence>
<comment type="similarity">
    <text evidence="1 5">Belongs to the glycosyl hydrolase 1 family.</text>
</comment>
<keyword evidence="3 6" id="KW-0326">Glycosidase</keyword>
<dbReference type="EMBL" id="BMBA01000011">
    <property type="protein sequence ID" value="GFZ34340.1"/>
    <property type="molecule type" value="Genomic_DNA"/>
</dbReference>
<evidence type="ECO:0000256" key="6">
    <source>
        <dbReference type="RuleBase" id="RU004468"/>
    </source>
</evidence>
<dbReference type="PANTHER" id="PTHR10353:SF122">
    <property type="entry name" value="6-PHOSPHO-BETA-GLUCOSIDASE ASCB-RELATED"/>
    <property type="match status" value="1"/>
</dbReference>
<dbReference type="PROSITE" id="PS00653">
    <property type="entry name" value="GLYCOSYL_HYDROL_F1_2"/>
    <property type="match status" value="1"/>
</dbReference>
<dbReference type="PRINTS" id="PR00131">
    <property type="entry name" value="GLHYDRLASE1"/>
</dbReference>